<gene>
    <name evidence="3" type="ORF">S01H1_69133</name>
</gene>
<dbReference type="PANTHER" id="PTHR30160">
    <property type="entry name" value="TETRAACYLDISACCHARIDE 4'-KINASE-RELATED"/>
    <property type="match status" value="1"/>
</dbReference>
<dbReference type="CDD" id="cd03789">
    <property type="entry name" value="GT9_LPS_heptosyltransferase"/>
    <property type="match status" value="1"/>
</dbReference>
<protein>
    <recommendedName>
        <fullName evidence="4">Lipopolysaccharide heptosyltransferase II</fullName>
    </recommendedName>
</protein>
<evidence type="ECO:0000256" key="2">
    <source>
        <dbReference type="ARBA" id="ARBA00022679"/>
    </source>
</evidence>
<dbReference type="GO" id="GO:0009244">
    <property type="term" value="P:lipopolysaccharide core region biosynthetic process"/>
    <property type="evidence" value="ECO:0007669"/>
    <property type="project" value="TreeGrafter"/>
</dbReference>
<feature type="non-terminal residue" evidence="3">
    <location>
        <position position="1"/>
    </location>
</feature>
<reference evidence="3" key="1">
    <citation type="journal article" date="2014" name="Front. Microbiol.">
        <title>High frequency of phylogenetically diverse reductive dehalogenase-homologous genes in deep subseafloor sedimentary metagenomes.</title>
        <authorList>
            <person name="Kawai M."/>
            <person name="Futagami T."/>
            <person name="Toyoda A."/>
            <person name="Takaki Y."/>
            <person name="Nishi S."/>
            <person name="Hori S."/>
            <person name="Arai W."/>
            <person name="Tsubouchi T."/>
            <person name="Morono Y."/>
            <person name="Uchiyama I."/>
            <person name="Ito T."/>
            <person name="Fujiyama A."/>
            <person name="Inagaki F."/>
            <person name="Takami H."/>
        </authorList>
    </citation>
    <scope>NUCLEOTIDE SEQUENCE</scope>
    <source>
        <strain evidence="3">Expedition CK06-06</strain>
    </source>
</reference>
<accession>X0X3F3</accession>
<dbReference type="Gene3D" id="3.40.50.2000">
    <property type="entry name" value="Glycogen Phosphorylase B"/>
    <property type="match status" value="1"/>
</dbReference>
<comment type="caution">
    <text evidence="3">The sequence shown here is derived from an EMBL/GenBank/DDBJ whole genome shotgun (WGS) entry which is preliminary data.</text>
</comment>
<dbReference type="InterPro" id="IPR051199">
    <property type="entry name" value="LPS_LOS_Heptosyltrfase"/>
</dbReference>
<dbReference type="Pfam" id="PF01075">
    <property type="entry name" value="Glyco_transf_9"/>
    <property type="match status" value="1"/>
</dbReference>
<dbReference type="GO" id="GO:0008713">
    <property type="term" value="F:ADP-heptose-lipopolysaccharide heptosyltransferase activity"/>
    <property type="evidence" value="ECO:0007669"/>
    <property type="project" value="TreeGrafter"/>
</dbReference>
<evidence type="ECO:0008006" key="4">
    <source>
        <dbReference type="Google" id="ProtNLM"/>
    </source>
</evidence>
<dbReference type="AlphaFoldDB" id="X0X3F3"/>
<evidence type="ECO:0000313" key="3">
    <source>
        <dbReference type="EMBL" id="GAG37535.1"/>
    </source>
</evidence>
<keyword evidence="1" id="KW-0328">Glycosyltransferase</keyword>
<dbReference type="PANTHER" id="PTHR30160:SF7">
    <property type="entry name" value="ADP-HEPTOSE--LPS HEPTOSYLTRANSFERASE 2"/>
    <property type="match status" value="1"/>
</dbReference>
<dbReference type="InterPro" id="IPR002201">
    <property type="entry name" value="Glyco_trans_9"/>
</dbReference>
<dbReference type="EMBL" id="BARS01045876">
    <property type="protein sequence ID" value="GAG37535.1"/>
    <property type="molecule type" value="Genomic_DNA"/>
</dbReference>
<dbReference type="GO" id="GO:0005829">
    <property type="term" value="C:cytosol"/>
    <property type="evidence" value="ECO:0007669"/>
    <property type="project" value="TreeGrafter"/>
</dbReference>
<sequence length="236" mass="26528">TDRLKFDGFSDKPIGEYYKDLLRMMGLRVSDEPTKIWLADEEMGYADEFFKKEDIKDEDIVIGIAPGGGVSFGKGKLAFKRWPQDKFAELAGIIIKETESKVIFLWGPGEEGLIKGIVNLMDRKPIVAPQTTIGEMAALMSKCDCVVCNDSGPLHVAVAIGTKTVSIFGPSDQNVYGPYPKDKRHITVTKDIECRPCYKRFKIPDCEKIDCLRGLEAKEVFLAVADHIKRKRYDEK</sequence>
<organism evidence="3">
    <name type="scientific">marine sediment metagenome</name>
    <dbReference type="NCBI Taxonomy" id="412755"/>
    <lineage>
        <taxon>unclassified sequences</taxon>
        <taxon>metagenomes</taxon>
        <taxon>ecological metagenomes</taxon>
    </lineage>
</organism>
<dbReference type="SUPFAM" id="SSF53756">
    <property type="entry name" value="UDP-Glycosyltransferase/glycogen phosphorylase"/>
    <property type="match status" value="1"/>
</dbReference>
<evidence type="ECO:0000256" key="1">
    <source>
        <dbReference type="ARBA" id="ARBA00022676"/>
    </source>
</evidence>
<keyword evidence="2" id="KW-0808">Transferase</keyword>
<proteinExistence type="predicted"/>
<name>X0X3F3_9ZZZZ</name>